<sequence>MVSNTANNSSCGPMVNSNTCDDSLVQLLVFGCTTIATNFSSPRTREPSFAQPSDAFSNQDLNSVLEEAIKMTEDDDLLFAATNDVDCLFAVHSRGAPAQ</sequence>
<dbReference type="EMBL" id="CAKOGP040001725">
    <property type="protein sequence ID" value="CAJ1947071.1"/>
    <property type="molecule type" value="Genomic_DNA"/>
</dbReference>
<reference evidence="1" key="1">
    <citation type="submission" date="2023-08" db="EMBL/GenBank/DDBJ databases">
        <authorList>
            <person name="Audoor S."/>
            <person name="Bilcke G."/>
        </authorList>
    </citation>
    <scope>NUCLEOTIDE SEQUENCE</scope>
</reference>
<keyword evidence="2" id="KW-1185">Reference proteome</keyword>
<accession>A0AAD2JGA7</accession>
<organism evidence="1 2">
    <name type="scientific">Cylindrotheca closterium</name>
    <dbReference type="NCBI Taxonomy" id="2856"/>
    <lineage>
        <taxon>Eukaryota</taxon>
        <taxon>Sar</taxon>
        <taxon>Stramenopiles</taxon>
        <taxon>Ochrophyta</taxon>
        <taxon>Bacillariophyta</taxon>
        <taxon>Bacillariophyceae</taxon>
        <taxon>Bacillariophycidae</taxon>
        <taxon>Bacillariales</taxon>
        <taxon>Bacillariaceae</taxon>
        <taxon>Cylindrotheca</taxon>
    </lineage>
</organism>
<evidence type="ECO:0000313" key="1">
    <source>
        <dbReference type="EMBL" id="CAJ1947071.1"/>
    </source>
</evidence>
<comment type="caution">
    <text evidence="1">The sequence shown here is derived from an EMBL/GenBank/DDBJ whole genome shotgun (WGS) entry which is preliminary data.</text>
</comment>
<gene>
    <name evidence="1" type="ORF">CYCCA115_LOCUS10963</name>
</gene>
<name>A0AAD2JGA7_9STRA</name>
<proteinExistence type="predicted"/>
<protein>
    <submittedName>
        <fullName evidence="1">Uncharacterized protein</fullName>
    </submittedName>
</protein>
<dbReference type="AlphaFoldDB" id="A0AAD2JGA7"/>
<evidence type="ECO:0000313" key="2">
    <source>
        <dbReference type="Proteomes" id="UP001295423"/>
    </source>
</evidence>
<dbReference type="Proteomes" id="UP001295423">
    <property type="component" value="Unassembled WGS sequence"/>
</dbReference>